<gene>
    <name evidence="1" type="ORF">LX69_03052</name>
</gene>
<proteinExistence type="predicted"/>
<sequence length="54" mass="6522">MRKDICLFSEQHARNDLASEFNKTEQNTSEYPYLYSYPKQTKRNILHLNTLTNR</sequence>
<evidence type="ECO:0000313" key="2">
    <source>
        <dbReference type="Proteomes" id="UP000249239"/>
    </source>
</evidence>
<evidence type="ECO:0000313" key="1">
    <source>
        <dbReference type="EMBL" id="PZX11728.1"/>
    </source>
</evidence>
<organism evidence="1 2">
    <name type="scientific">Breznakibacter xylanolyticus</name>
    <dbReference type="NCBI Taxonomy" id="990"/>
    <lineage>
        <taxon>Bacteria</taxon>
        <taxon>Pseudomonadati</taxon>
        <taxon>Bacteroidota</taxon>
        <taxon>Bacteroidia</taxon>
        <taxon>Marinilabiliales</taxon>
        <taxon>Marinilabiliaceae</taxon>
        <taxon>Breznakibacter</taxon>
    </lineage>
</organism>
<accession>A0A2W7MUL7</accession>
<protein>
    <submittedName>
        <fullName evidence="1">Uncharacterized protein</fullName>
    </submittedName>
</protein>
<keyword evidence="2" id="KW-1185">Reference proteome</keyword>
<dbReference type="EMBL" id="QKZK01000037">
    <property type="protein sequence ID" value="PZX11728.1"/>
    <property type="molecule type" value="Genomic_DNA"/>
</dbReference>
<dbReference type="Proteomes" id="UP000249239">
    <property type="component" value="Unassembled WGS sequence"/>
</dbReference>
<dbReference type="AlphaFoldDB" id="A0A2W7MUL7"/>
<comment type="caution">
    <text evidence="1">The sequence shown here is derived from an EMBL/GenBank/DDBJ whole genome shotgun (WGS) entry which is preliminary data.</text>
</comment>
<name>A0A2W7MUL7_9BACT</name>
<reference evidence="1 2" key="1">
    <citation type="submission" date="2018-06" db="EMBL/GenBank/DDBJ databases">
        <title>Genomic Encyclopedia of Archaeal and Bacterial Type Strains, Phase II (KMG-II): from individual species to whole genera.</title>
        <authorList>
            <person name="Goeker M."/>
        </authorList>
    </citation>
    <scope>NUCLEOTIDE SEQUENCE [LARGE SCALE GENOMIC DNA]</scope>
    <source>
        <strain evidence="1 2">DSM 6779</strain>
    </source>
</reference>